<feature type="region of interest" description="Disordered" evidence="1">
    <location>
        <begin position="230"/>
        <end position="249"/>
    </location>
</feature>
<sequence length="249" mass="28332">MRPVKKGATPVAAFNRYEDAFDYLLERVGIGEWNGIKIGQYCSYCERCIQTNLAVEHIEPKNGDFGKPELQKEWSNFLLACVNCNSTKGSKEVDLKSIFLPDRDNTFRAIQYKQDGTIEPKDGLNEHDKQMAINTINLLGLNNSINSDLSGVAKDRRVQRLNVWMIALNAYEDFRNCVDKEALQRTIVREMLSNGFFSIWMKVFEQEINIKKLFIESVRGTKNSGCFDEFGASNSQHPNDDNLESGGKI</sequence>
<evidence type="ECO:0000313" key="4">
    <source>
        <dbReference type="Proteomes" id="UP001371391"/>
    </source>
</evidence>
<gene>
    <name evidence="3" type="ORF">V6257_18615</name>
</gene>
<dbReference type="InterPro" id="IPR002711">
    <property type="entry name" value="HNH"/>
</dbReference>
<keyword evidence="3" id="KW-0255">Endonuclease</keyword>
<evidence type="ECO:0000313" key="3">
    <source>
        <dbReference type="EMBL" id="MEL0657040.1"/>
    </source>
</evidence>
<keyword evidence="3" id="KW-0378">Hydrolase</keyword>
<dbReference type="Gene3D" id="1.10.30.50">
    <property type="match status" value="1"/>
</dbReference>
<dbReference type="Proteomes" id="UP001371391">
    <property type="component" value="Unassembled WGS sequence"/>
</dbReference>
<dbReference type="GO" id="GO:0004519">
    <property type="term" value="F:endonuclease activity"/>
    <property type="evidence" value="ECO:0007669"/>
    <property type="project" value="UniProtKB-KW"/>
</dbReference>
<feature type="domain" description="HNH" evidence="2">
    <location>
        <begin position="42"/>
        <end position="90"/>
    </location>
</feature>
<accession>A0ABU9H5E1</accession>
<keyword evidence="4" id="KW-1185">Reference proteome</keyword>
<proteinExistence type="predicted"/>
<comment type="caution">
    <text evidence="3">The sequence shown here is derived from an EMBL/GenBank/DDBJ whole genome shotgun (WGS) entry which is preliminary data.</text>
</comment>
<name>A0ABU9H5E1_9GAMM</name>
<dbReference type="Pfam" id="PF01844">
    <property type="entry name" value="HNH"/>
    <property type="match status" value="1"/>
</dbReference>
<evidence type="ECO:0000259" key="2">
    <source>
        <dbReference type="Pfam" id="PF01844"/>
    </source>
</evidence>
<keyword evidence="3" id="KW-0540">Nuclease</keyword>
<reference evidence="3 4" key="1">
    <citation type="submission" date="2024-02" db="EMBL/GenBank/DDBJ databases">
        <title>Bacteria isolated from the canopy kelp, Nereocystis luetkeana.</title>
        <authorList>
            <person name="Pfister C.A."/>
            <person name="Younker I.T."/>
            <person name="Light S.H."/>
        </authorList>
    </citation>
    <scope>NUCLEOTIDE SEQUENCE [LARGE SCALE GENOMIC DNA]</scope>
    <source>
        <strain evidence="3 4">TI.1.03</strain>
    </source>
</reference>
<dbReference type="RefSeq" id="WP_306725318.1">
    <property type="nucleotide sequence ID" value="NZ_JBAKAW010000021.1"/>
</dbReference>
<dbReference type="EMBL" id="JBAKAW010000021">
    <property type="protein sequence ID" value="MEL0657040.1"/>
    <property type="molecule type" value="Genomic_DNA"/>
</dbReference>
<protein>
    <submittedName>
        <fullName evidence="3">HNH endonuclease</fullName>
    </submittedName>
</protein>
<organism evidence="3 4">
    <name type="scientific">Pseudoalteromonas issachenkonii</name>
    <dbReference type="NCBI Taxonomy" id="152297"/>
    <lineage>
        <taxon>Bacteria</taxon>
        <taxon>Pseudomonadati</taxon>
        <taxon>Pseudomonadota</taxon>
        <taxon>Gammaproteobacteria</taxon>
        <taxon>Alteromonadales</taxon>
        <taxon>Pseudoalteromonadaceae</taxon>
        <taxon>Pseudoalteromonas</taxon>
    </lineage>
</organism>
<evidence type="ECO:0000256" key="1">
    <source>
        <dbReference type="SAM" id="MobiDB-lite"/>
    </source>
</evidence>